<comment type="similarity">
    <text evidence="1">Belongs to the FemABX family.</text>
</comment>
<accession>A0A926EU71</accession>
<comment type="caution">
    <text evidence="7">The sequence shown here is derived from an EMBL/GenBank/DDBJ whole genome shotgun (WGS) entry which is preliminary data.</text>
</comment>
<dbReference type="Gene3D" id="3.40.630.30">
    <property type="match status" value="2"/>
</dbReference>
<dbReference type="PANTHER" id="PTHR36174">
    <property type="entry name" value="LIPID II:GLYCINE GLYCYLTRANSFERASE"/>
    <property type="match status" value="1"/>
</dbReference>
<dbReference type="InterPro" id="IPR050644">
    <property type="entry name" value="PG_Glycine_Bridge_Synth"/>
</dbReference>
<proteinExistence type="inferred from homology"/>
<keyword evidence="3" id="KW-0133">Cell shape</keyword>
<dbReference type="EMBL" id="JACRTD010000014">
    <property type="protein sequence ID" value="MBC8586549.1"/>
    <property type="molecule type" value="Genomic_DNA"/>
</dbReference>
<evidence type="ECO:0000313" key="8">
    <source>
        <dbReference type="Proteomes" id="UP000623678"/>
    </source>
</evidence>
<dbReference type="Pfam" id="PF02388">
    <property type="entry name" value="FemAB"/>
    <property type="match status" value="2"/>
</dbReference>
<sequence length="350" mass="39822">MEIITKDHYDEYEAFVSTHPNSCFTQSTQWRKVKSNWGYEAVVSRDESGKIIGAMSVLIQKIPLIGTAFLYSPRGPVCDLHNKEVLSDLKAGVDALAKRYHAHAFKMDPDVLIGDTQFLGIAKELGFTHFTGGDGFECIQARFNYRLYLQGRTKEEIFASITQKTRYNVRVAIKHGVEVKVVGKEYLDDFIRLMQITGERDGFNVRPKAYFERMLDALGEHVRLYMAFYEGKAISGAITTNYAGKTCYVYGASDNAHRNVMPNYLIQWEMIQWAIETGCTVYDFQGVSGNLDESNPLYGLYRFKKGFNGQLDELAGEFDYIYSPIKAKLVDKAIDANEKLGHIKRRLKRG</sequence>
<keyword evidence="5" id="KW-0012">Acyltransferase</keyword>
<dbReference type="SUPFAM" id="SSF55729">
    <property type="entry name" value="Acyl-CoA N-acyltransferases (Nat)"/>
    <property type="match status" value="2"/>
</dbReference>
<evidence type="ECO:0000256" key="2">
    <source>
        <dbReference type="ARBA" id="ARBA00022679"/>
    </source>
</evidence>
<dbReference type="InterPro" id="IPR016181">
    <property type="entry name" value="Acyl_CoA_acyltransferase"/>
</dbReference>
<reference evidence="7" key="1">
    <citation type="submission" date="2020-08" db="EMBL/GenBank/DDBJ databases">
        <title>Genome public.</title>
        <authorList>
            <person name="Liu C."/>
            <person name="Sun Q."/>
        </authorList>
    </citation>
    <scope>NUCLEOTIDE SEQUENCE</scope>
    <source>
        <strain evidence="7">NSJ-64</strain>
    </source>
</reference>
<dbReference type="Proteomes" id="UP000623678">
    <property type="component" value="Unassembled WGS sequence"/>
</dbReference>
<dbReference type="GO" id="GO:0016755">
    <property type="term" value="F:aminoacyltransferase activity"/>
    <property type="evidence" value="ECO:0007669"/>
    <property type="project" value="InterPro"/>
</dbReference>
<protein>
    <submittedName>
        <fullName evidence="7">Peptidoglycan bridge formation glycyltransferase FemA/FemB family protein</fullName>
    </submittedName>
</protein>
<keyword evidence="8" id="KW-1185">Reference proteome</keyword>
<dbReference type="PANTHER" id="PTHR36174:SF1">
    <property type="entry name" value="LIPID II:GLYCINE GLYCYLTRANSFERASE"/>
    <property type="match status" value="1"/>
</dbReference>
<keyword evidence="4" id="KW-0573">Peptidoglycan synthesis</keyword>
<dbReference type="PROSITE" id="PS51191">
    <property type="entry name" value="FEMABX"/>
    <property type="match status" value="1"/>
</dbReference>
<dbReference type="GO" id="GO:0008360">
    <property type="term" value="P:regulation of cell shape"/>
    <property type="evidence" value="ECO:0007669"/>
    <property type="project" value="UniProtKB-KW"/>
</dbReference>
<evidence type="ECO:0000256" key="6">
    <source>
        <dbReference type="ARBA" id="ARBA00023316"/>
    </source>
</evidence>
<evidence type="ECO:0000256" key="3">
    <source>
        <dbReference type="ARBA" id="ARBA00022960"/>
    </source>
</evidence>
<keyword evidence="2" id="KW-0808">Transferase</keyword>
<dbReference type="GO" id="GO:0009252">
    <property type="term" value="P:peptidoglycan biosynthetic process"/>
    <property type="evidence" value="ECO:0007669"/>
    <property type="project" value="UniProtKB-KW"/>
</dbReference>
<dbReference type="GO" id="GO:0071555">
    <property type="term" value="P:cell wall organization"/>
    <property type="evidence" value="ECO:0007669"/>
    <property type="project" value="UniProtKB-KW"/>
</dbReference>
<evidence type="ECO:0000256" key="5">
    <source>
        <dbReference type="ARBA" id="ARBA00023315"/>
    </source>
</evidence>
<name>A0A926EU71_9FIRM</name>
<evidence type="ECO:0000256" key="1">
    <source>
        <dbReference type="ARBA" id="ARBA00009943"/>
    </source>
</evidence>
<dbReference type="RefSeq" id="WP_262396268.1">
    <property type="nucleotide sequence ID" value="NZ_JACRTD010000014.1"/>
</dbReference>
<dbReference type="AlphaFoldDB" id="A0A926EU71"/>
<evidence type="ECO:0000313" key="7">
    <source>
        <dbReference type="EMBL" id="MBC8586549.1"/>
    </source>
</evidence>
<evidence type="ECO:0000256" key="4">
    <source>
        <dbReference type="ARBA" id="ARBA00022984"/>
    </source>
</evidence>
<gene>
    <name evidence="7" type="ORF">H8705_13265</name>
</gene>
<organism evidence="7 8">
    <name type="scientific">Youxingia wuxianensis</name>
    <dbReference type="NCBI Taxonomy" id="2763678"/>
    <lineage>
        <taxon>Bacteria</taxon>
        <taxon>Bacillati</taxon>
        <taxon>Bacillota</taxon>
        <taxon>Clostridia</taxon>
        <taxon>Eubacteriales</taxon>
        <taxon>Oscillospiraceae</taxon>
        <taxon>Youxingia</taxon>
    </lineage>
</organism>
<keyword evidence="6" id="KW-0961">Cell wall biogenesis/degradation</keyword>
<dbReference type="InterPro" id="IPR003447">
    <property type="entry name" value="FEMABX"/>
</dbReference>